<dbReference type="Proteomes" id="UP000837958">
    <property type="component" value="Chromosome"/>
</dbReference>
<dbReference type="Proteomes" id="UP000003185">
    <property type="component" value="Unassembled WGS sequence"/>
</dbReference>
<dbReference type="RefSeq" id="WP_005658932.1">
    <property type="nucleotide sequence ID" value="NZ_AAZF01000017.1"/>
</dbReference>
<reference evidence="1" key="3">
    <citation type="submission" date="2024-01" db="EMBL/GenBank/DDBJ databases">
        <authorList>
            <person name="Riesbeck K."/>
        </authorList>
    </citation>
    <scope>NUCLEOTIDE SEQUENCE</scope>
    <source>
        <strain evidence="1">3655</strain>
    </source>
</reference>
<accession>A0A0H3PB34</accession>
<reference evidence="2 3" key="1">
    <citation type="journal article" date="2007" name="Genome Biol.">
        <title>Characterization and modeling of the Haemophilus influenzae core and supragenomes based on the complete genomic sequences of Rd and 12 clinical nontypeable strains.</title>
        <authorList>
            <person name="Hogg J.S."/>
            <person name="Hu F.Z."/>
            <person name="Janto B."/>
            <person name="Boissy R."/>
            <person name="Hayes J."/>
            <person name="Keefe R."/>
            <person name="Post J.C."/>
            <person name="Ehrlich G.D."/>
        </authorList>
    </citation>
    <scope>NUCLEOTIDE SEQUENCE [LARGE SCALE GENOMIC DNA]</scope>
    <source>
        <strain evidence="2">3655</strain>
        <strain evidence="3">NTHi 3655</strain>
    </source>
</reference>
<organism evidence="2 3">
    <name type="scientific">Haemophilus influenzae (strain NTHi 3655)</name>
    <dbReference type="NCBI Taxonomy" id="375177"/>
    <lineage>
        <taxon>Bacteria</taxon>
        <taxon>Pseudomonadati</taxon>
        <taxon>Pseudomonadota</taxon>
        <taxon>Gammaproteobacteria</taxon>
        <taxon>Pasteurellales</taxon>
        <taxon>Pasteurellaceae</taxon>
        <taxon>Haemophilus</taxon>
    </lineage>
</organism>
<proteinExistence type="predicted"/>
<gene>
    <name evidence="2" type="ORF">CGSHi3655_00420</name>
    <name evidence="1" type="ORF">KRLU3655_LOCUS1056</name>
</gene>
<name>A0A0H3PB34_HAEI3</name>
<protein>
    <submittedName>
        <fullName evidence="2">Uncharacterized protein</fullName>
    </submittedName>
</protein>
<dbReference type="EMBL" id="OV040719">
    <property type="protein sequence ID" value="CAH0450980.1"/>
    <property type="molecule type" value="Genomic_DNA"/>
</dbReference>
<dbReference type="AlphaFoldDB" id="A0A0H3PB34"/>
<evidence type="ECO:0000313" key="3">
    <source>
        <dbReference type="Proteomes" id="UP000003185"/>
    </source>
</evidence>
<evidence type="ECO:0000313" key="2">
    <source>
        <dbReference type="EMBL" id="EDJ92039.1"/>
    </source>
</evidence>
<sequence length="66" mass="7782">MTMQAMTSYEVKIRILDEVVATLEMLENAKELLINDDFSQASRLFRRGASELSLNERRLRYLMQNK</sequence>
<reference evidence="4" key="2">
    <citation type="submission" date="2021-11" db="EMBL/GenBank/DDBJ databases">
        <authorList>
            <person name="Riesbeck K."/>
        </authorList>
    </citation>
    <scope>NUCLEOTIDE SEQUENCE [LARGE SCALE GENOMIC DNA]</scope>
</reference>
<dbReference type="EMBL" id="AAZF01000017">
    <property type="protein sequence ID" value="EDJ92039.1"/>
    <property type="molecule type" value="Genomic_DNA"/>
</dbReference>
<evidence type="ECO:0000313" key="1">
    <source>
        <dbReference type="EMBL" id="CAH0450980.1"/>
    </source>
</evidence>
<evidence type="ECO:0000313" key="4">
    <source>
        <dbReference type="Proteomes" id="UP000837958"/>
    </source>
</evidence>